<accession>A0A1T4LU19</accession>
<gene>
    <name evidence="1" type="ORF">SAMN02745152_00686</name>
</gene>
<dbReference type="STRING" id="225004.SAMN02745152_00686"/>
<evidence type="ECO:0000313" key="1">
    <source>
        <dbReference type="EMBL" id="SJZ58175.1"/>
    </source>
</evidence>
<keyword evidence="2" id="KW-1185">Reference proteome</keyword>
<dbReference type="AlphaFoldDB" id="A0A1T4LU19"/>
<name>A0A1T4LU19_9SPIR</name>
<dbReference type="EMBL" id="FUXC01000002">
    <property type="protein sequence ID" value="SJZ58175.1"/>
    <property type="molecule type" value="Genomic_DNA"/>
</dbReference>
<sequence>MKKVAVEAISSILMVLKLKGVTKMEKKGDFAVIINGQEVCRTNDFNEAQTVLAQNSSPTNFDQKILNMTKMKEMLIEKYKDGTLGDGNDGW</sequence>
<proteinExistence type="predicted"/>
<organism evidence="1 2">
    <name type="scientific">Treponema berlinense</name>
    <dbReference type="NCBI Taxonomy" id="225004"/>
    <lineage>
        <taxon>Bacteria</taxon>
        <taxon>Pseudomonadati</taxon>
        <taxon>Spirochaetota</taxon>
        <taxon>Spirochaetia</taxon>
        <taxon>Spirochaetales</taxon>
        <taxon>Treponemataceae</taxon>
        <taxon>Treponema</taxon>
    </lineage>
</organism>
<reference evidence="1 2" key="1">
    <citation type="submission" date="2017-02" db="EMBL/GenBank/DDBJ databases">
        <authorList>
            <person name="Peterson S.W."/>
        </authorList>
    </citation>
    <scope>NUCLEOTIDE SEQUENCE [LARGE SCALE GENOMIC DNA]</scope>
    <source>
        <strain evidence="1 2">ATCC BAA-909</strain>
    </source>
</reference>
<evidence type="ECO:0000313" key="2">
    <source>
        <dbReference type="Proteomes" id="UP000190395"/>
    </source>
</evidence>
<dbReference type="Proteomes" id="UP000190395">
    <property type="component" value="Unassembled WGS sequence"/>
</dbReference>
<protein>
    <submittedName>
        <fullName evidence="1">Uncharacterized protein</fullName>
    </submittedName>
</protein>